<gene>
    <name evidence="1" type="ORF">DVH24_014887</name>
</gene>
<accession>A0A498K2K4</accession>
<sequence length="131" mass="14329">MSAITRSGQQARPARASYILCICIMNNMKPPAACAIIMLSTLCQLTLFSRHIDITADGLNQINRQTKEHWIRISALTISYISVSVIRCGSSSNTHAGVVSGNVGNRNENWQMIRVGSFSIDYKISDVPSGI</sequence>
<organism evidence="1 2">
    <name type="scientific">Malus domestica</name>
    <name type="common">Apple</name>
    <name type="synonym">Pyrus malus</name>
    <dbReference type="NCBI Taxonomy" id="3750"/>
    <lineage>
        <taxon>Eukaryota</taxon>
        <taxon>Viridiplantae</taxon>
        <taxon>Streptophyta</taxon>
        <taxon>Embryophyta</taxon>
        <taxon>Tracheophyta</taxon>
        <taxon>Spermatophyta</taxon>
        <taxon>Magnoliopsida</taxon>
        <taxon>eudicotyledons</taxon>
        <taxon>Gunneridae</taxon>
        <taxon>Pentapetalae</taxon>
        <taxon>rosids</taxon>
        <taxon>fabids</taxon>
        <taxon>Rosales</taxon>
        <taxon>Rosaceae</taxon>
        <taxon>Amygdaloideae</taxon>
        <taxon>Maleae</taxon>
        <taxon>Malus</taxon>
    </lineage>
</organism>
<dbReference type="EMBL" id="RDQH01000330">
    <property type="protein sequence ID" value="RXI01538.1"/>
    <property type="molecule type" value="Genomic_DNA"/>
</dbReference>
<name>A0A498K2K4_MALDO</name>
<reference evidence="1 2" key="1">
    <citation type="submission" date="2018-10" db="EMBL/GenBank/DDBJ databases">
        <title>A high-quality apple genome assembly.</title>
        <authorList>
            <person name="Hu J."/>
        </authorList>
    </citation>
    <scope>NUCLEOTIDE SEQUENCE [LARGE SCALE GENOMIC DNA]</scope>
    <source>
        <strain evidence="2">cv. HFTH1</strain>
        <tissue evidence="1">Young leaf</tissue>
    </source>
</reference>
<keyword evidence="2" id="KW-1185">Reference proteome</keyword>
<dbReference type="Proteomes" id="UP000290289">
    <property type="component" value="Chromosome 4"/>
</dbReference>
<evidence type="ECO:0000313" key="1">
    <source>
        <dbReference type="EMBL" id="RXI01538.1"/>
    </source>
</evidence>
<dbReference type="AlphaFoldDB" id="A0A498K2K4"/>
<evidence type="ECO:0000313" key="2">
    <source>
        <dbReference type="Proteomes" id="UP000290289"/>
    </source>
</evidence>
<comment type="caution">
    <text evidence="1">The sequence shown here is derived from an EMBL/GenBank/DDBJ whole genome shotgun (WGS) entry which is preliminary data.</text>
</comment>
<protein>
    <submittedName>
        <fullName evidence="1">Uncharacterized protein</fullName>
    </submittedName>
</protein>
<proteinExistence type="predicted"/>